<feature type="coiled-coil region" evidence="1">
    <location>
        <begin position="276"/>
        <end position="303"/>
    </location>
</feature>
<keyword evidence="1" id="KW-0175">Coiled coil</keyword>
<comment type="caution">
    <text evidence="3">The sequence shown here is derived from an EMBL/GenBank/DDBJ whole genome shotgun (WGS) entry which is preliminary data.</text>
</comment>
<feature type="region of interest" description="Disordered" evidence="2">
    <location>
        <begin position="492"/>
        <end position="591"/>
    </location>
</feature>
<evidence type="ECO:0000313" key="3">
    <source>
        <dbReference type="EMBL" id="KAJ3747775.1"/>
    </source>
</evidence>
<feature type="compositionally biased region" description="Low complexity" evidence="2">
    <location>
        <begin position="98"/>
        <end position="114"/>
    </location>
</feature>
<sequence length="619" mass="68216">MNGFPFDVNNPPLPYPGSVDVSLGSGLDCQVFTGDDEFDFSSINYNEFDFSSINFDDPMLVDAFNSLDYGNGMSGSNLGNSDPTAGSRVDTDDPGNMSSFLPSESPSSNLSPASGGVSALGHQNSPASTGNTPSNSISAPVLVPKTGFTSFEPTTHAQRNPLLPTQNIRPHPKRTLDPVQARTMNEAKAEKQRLAMLARDDVLKLATEFEQNVASLAEKHAVSVEYLKGLMSMASKFKRKRAPGRMQALVHLKAKEVNASLPVGGKLKAPALRKLVDEDEALLMISNDKIEQAKREVEEKRLLSIRGIRPTNLSAGKDYSAFSRLVKKEFDALHVRTGAVGFGFLCPGTSDDKGFPAWFVAGNKTADFVRHHLNTTMWDLLLELELWTAKKEKPATVVQIQSQCSVMIASSLRYILKDKSASMNYANYHSCIVDKHHVQLIGLPDSQLFIDANGPIKPFDIKDRKTLDALHAALESGACRWSKMSSEEVKEHGECLQMQVPKVRAVRSDKGKKRGRRTDANNNNNDESQAPPPKRMRHPAKQKARIAKSLPPKHIQRSSEDTDESDGSNAIVRRQRRASSGGLERRDSRRRKRLMMRLAGSDINGNQIRVPYAAKVRII</sequence>
<organism evidence="3 4">
    <name type="scientific">Lentinula detonsa</name>
    <dbReference type="NCBI Taxonomy" id="2804962"/>
    <lineage>
        <taxon>Eukaryota</taxon>
        <taxon>Fungi</taxon>
        <taxon>Dikarya</taxon>
        <taxon>Basidiomycota</taxon>
        <taxon>Agaricomycotina</taxon>
        <taxon>Agaricomycetes</taxon>
        <taxon>Agaricomycetidae</taxon>
        <taxon>Agaricales</taxon>
        <taxon>Marasmiineae</taxon>
        <taxon>Omphalotaceae</taxon>
        <taxon>Lentinula</taxon>
    </lineage>
</organism>
<dbReference type="EMBL" id="JANVFU010000003">
    <property type="protein sequence ID" value="KAJ3747775.1"/>
    <property type="molecule type" value="Genomic_DNA"/>
</dbReference>
<feature type="compositionally biased region" description="Polar residues" evidence="2">
    <location>
        <begin position="147"/>
        <end position="168"/>
    </location>
</feature>
<dbReference type="AlphaFoldDB" id="A0A9W8U0Q3"/>
<reference evidence="3 4" key="1">
    <citation type="journal article" date="2023" name="Proc. Natl. Acad. Sci. U.S.A.">
        <title>A global phylogenomic analysis of the shiitake genus Lentinula.</title>
        <authorList>
            <person name="Sierra-Patev S."/>
            <person name="Min B."/>
            <person name="Naranjo-Ortiz M."/>
            <person name="Looney B."/>
            <person name="Konkel Z."/>
            <person name="Slot J.C."/>
            <person name="Sakamoto Y."/>
            <person name="Steenwyk J.L."/>
            <person name="Rokas A."/>
            <person name="Carro J."/>
            <person name="Camarero S."/>
            <person name="Ferreira P."/>
            <person name="Molpeceres G."/>
            <person name="Ruiz-Duenas F.J."/>
            <person name="Serrano A."/>
            <person name="Henrissat B."/>
            <person name="Drula E."/>
            <person name="Hughes K.W."/>
            <person name="Mata J.L."/>
            <person name="Ishikawa N.K."/>
            <person name="Vargas-Isla R."/>
            <person name="Ushijima S."/>
            <person name="Smith C.A."/>
            <person name="Donoghue J."/>
            <person name="Ahrendt S."/>
            <person name="Andreopoulos W."/>
            <person name="He G."/>
            <person name="LaButti K."/>
            <person name="Lipzen A."/>
            <person name="Ng V."/>
            <person name="Riley R."/>
            <person name="Sandor L."/>
            <person name="Barry K."/>
            <person name="Martinez A.T."/>
            <person name="Xiao Y."/>
            <person name="Gibbons J.G."/>
            <person name="Terashima K."/>
            <person name="Grigoriev I.V."/>
            <person name="Hibbett D."/>
        </authorList>
    </citation>
    <scope>NUCLEOTIDE SEQUENCE [LARGE SCALE GENOMIC DNA]</scope>
    <source>
        <strain evidence="3 4">TFB7810</strain>
    </source>
</reference>
<accession>A0A9W8U0Q3</accession>
<feature type="compositionally biased region" description="Polar residues" evidence="2">
    <location>
        <begin position="121"/>
        <end position="138"/>
    </location>
</feature>
<feature type="region of interest" description="Disordered" evidence="2">
    <location>
        <begin position="75"/>
        <end position="173"/>
    </location>
</feature>
<gene>
    <name evidence="3" type="ORF">DFH05DRAFT_1555690</name>
</gene>
<protein>
    <submittedName>
        <fullName evidence="3">Uncharacterized protein</fullName>
    </submittedName>
</protein>
<keyword evidence="4" id="KW-1185">Reference proteome</keyword>
<feature type="compositionally biased region" description="Basic residues" evidence="2">
    <location>
        <begin position="534"/>
        <end position="546"/>
    </location>
</feature>
<evidence type="ECO:0000313" key="4">
    <source>
        <dbReference type="Proteomes" id="UP001142393"/>
    </source>
</evidence>
<proteinExistence type="predicted"/>
<evidence type="ECO:0000256" key="2">
    <source>
        <dbReference type="SAM" id="MobiDB-lite"/>
    </source>
</evidence>
<name>A0A9W8U0Q3_9AGAR</name>
<evidence type="ECO:0000256" key="1">
    <source>
        <dbReference type="SAM" id="Coils"/>
    </source>
</evidence>
<dbReference type="Proteomes" id="UP001142393">
    <property type="component" value="Unassembled WGS sequence"/>
</dbReference>